<dbReference type="InterPro" id="IPR003591">
    <property type="entry name" value="Leu-rich_rpt_typical-subtyp"/>
</dbReference>
<keyword evidence="3" id="KW-0677">Repeat</keyword>
<evidence type="ECO:0000256" key="3">
    <source>
        <dbReference type="ARBA" id="ARBA00022737"/>
    </source>
</evidence>
<dbReference type="AlphaFoldDB" id="A0A949TH84"/>
<feature type="signal peptide" evidence="4">
    <location>
        <begin position="1"/>
        <end position="23"/>
    </location>
</feature>
<dbReference type="Pfam" id="PF13205">
    <property type="entry name" value="Big_5"/>
    <property type="match status" value="1"/>
</dbReference>
<keyword evidence="1" id="KW-0433">Leucine-rich repeat</keyword>
<dbReference type="Pfam" id="PF12799">
    <property type="entry name" value="LRR_4"/>
    <property type="match status" value="3"/>
</dbReference>
<keyword evidence="8" id="KW-1185">Reference proteome</keyword>
<gene>
    <name evidence="7" type="ORF">I6U48_07370</name>
</gene>
<evidence type="ECO:0000256" key="4">
    <source>
        <dbReference type="SAM" id="SignalP"/>
    </source>
</evidence>
<dbReference type="PROSITE" id="PS51450">
    <property type="entry name" value="LRR"/>
    <property type="match status" value="10"/>
</dbReference>
<dbReference type="FunFam" id="3.80.10.10:FF:001164">
    <property type="entry name" value="GH01279p"/>
    <property type="match status" value="1"/>
</dbReference>
<dbReference type="PANTHER" id="PTHR46652">
    <property type="entry name" value="LEUCINE-RICH REPEAT AND IQ DOMAIN-CONTAINING PROTEIN 1-RELATED"/>
    <property type="match status" value="1"/>
</dbReference>
<comment type="caution">
    <text evidence="7">The sequence shown here is derived from an EMBL/GenBank/DDBJ whole genome shotgun (WGS) entry which is preliminary data.</text>
</comment>
<dbReference type="SMART" id="SM00368">
    <property type="entry name" value="LRR_RI"/>
    <property type="match status" value="4"/>
</dbReference>
<accession>A0A949TH84</accession>
<feature type="domain" description="SbsA Ig-like" evidence="5">
    <location>
        <begin position="27"/>
        <end position="118"/>
    </location>
</feature>
<dbReference type="RefSeq" id="WP_218319773.1">
    <property type="nucleotide sequence ID" value="NZ_JAEEGC010000032.1"/>
</dbReference>
<evidence type="ECO:0000313" key="8">
    <source>
        <dbReference type="Proteomes" id="UP000694308"/>
    </source>
</evidence>
<dbReference type="Pfam" id="PF23598">
    <property type="entry name" value="LRR_14"/>
    <property type="match status" value="1"/>
</dbReference>
<dbReference type="SMART" id="SM00369">
    <property type="entry name" value="LRR_TYP"/>
    <property type="match status" value="9"/>
</dbReference>
<evidence type="ECO:0000256" key="2">
    <source>
        <dbReference type="ARBA" id="ARBA00022729"/>
    </source>
</evidence>
<dbReference type="EMBL" id="JAEEGC010000032">
    <property type="protein sequence ID" value="MBV7272739.1"/>
    <property type="molecule type" value="Genomic_DNA"/>
</dbReference>
<dbReference type="Proteomes" id="UP000694308">
    <property type="component" value="Unassembled WGS sequence"/>
</dbReference>
<evidence type="ECO:0000259" key="5">
    <source>
        <dbReference type="Pfam" id="PF13205"/>
    </source>
</evidence>
<feature type="domain" description="Disease resistance R13L4/SHOC-2-like LRR" evidence="6">
    <location>
        <begin position="342"/>
        <end position="483"/>
    </location>
</feature>
<keyword evidence="2 4" id="KW-0732">Signal</keyword>
<dbReference type="InterPro" id="IPR032812">
    <property type="entry name" value="SbsA_Ig"/>
</dbReference>
<dbReference type="GO" id="GO:0009274">
    <property type="term" value="C:peptidoglycan-based cell wall"/>
    <property type="evidence" value="ECO:0007669"/>
    <property type="project" value="UniProtKB-ARBA"/>
</dbReference>
<dbReference type="SMART" id="SM00365">
    <property type="entry name" value="LRR_SD22"/>
    <property type="match status" value="9"/>
</dbReference>
<proteinExistence type="predicted"/>
<sequence length="680" mass="76530">MKRKFLIGILFSVFLLCASNVKAASFTDNQTVDANKTWTIKFNYEIELDDLTKQGISVISRKGDTINVDVKLGQDRKSIIITAPEGGYKVGEEYTVTVGNRVHSSSGNGLKDECNIHFNIKRKPNSGGIVTFKDKNLEEAIRDDINKPSGDVYKSDIEDITELDAKYHEIQDISGIEKLTNLQKLNLLENQISSIDSLKNLTNLKQLTLGNNKISNISVLKNLVNLQTLDLGEYYDSCNQISNIDVLKSLTNLQELNLSGNQLKDISALKNLINLQSIDLSYNEISDISALKSLTNLKVLNLANNKIIDISALNNLTNLQELNLGYVPWEGIPAPVSKENYNEISNISSIGNLINLQKLNLGYTKVKDIGVLNKLSNLQTLDLSNNQINNISDIINALKDLPNLKSINFNNNGIINIGELNKLTNLQTLNLNDNQISNISDLKDLTNLQSLDLSNNQISDVSVLENLTNLQWLTLFQNPVSDADIQALKTALPRCEIDEMLVKKPNIYLYPEKTEELLVQVTPKGKITKSIPEYNGGWKVTVDPSGKIDNTYDFLFYEASINHQFTLDKGWIVNKGSFNEEMNSILTSIGLNSKEKADFIEYWSKELNWKTDRYAAYYIDPKEINEAIKLNLSKEPTSILRVYFYFVPLKDNENLQIKKPEIKEFERNGFTVIEWGGIGK</sequence>
<evidence type="ECO:0000313" key="7">
    <source>
        <dbReference type="EMBL" id="MBV7272739.1"/>
    </source>
</evidence>
<dbReference type="SMART" id="SM00364">
    <property type="entry name" value="LRR_BAC"/>
    <property type="match status" value="8"/>
</dbReference>
<dbReference type="PANTHER" id="PTHR46652:SF3">
    <property type="entry name" value="LEUCINE-RICH REPEAT-CONTAINING PROTEIN 9"/>
    <property type="match status" value="1"/>
</dbReference>
<evidence type="ECO:0000256" key="1">
    <source>
        <dbReference type="ARBA" id="ARBA00022614"/>
    </source>
</evidence>
<dbReference type="InterPro" id="IPR055414">
    <property type="entry name" value="LRR_R13L4/SHOC2-like"/>
</dbReference>
<protein>
    <submittedName>
        <fullName evidence="7">Leucine-rich repeat domain-containing protein</fullName>
    </submittedName>
</protein>
<organism evidence="7 8">
    <name type="scientific">Clostridium thailandense</name>
    <dbReference type="NCBI Taxonomy" id="2794346"/>
    <lineage>
        <taxon>Bacteria</taxon>
        <taxon>Bacillati</taxon>
        <taxon>Bacillota</taxon>
        <taxon>Clostridia</taxon>
        <taxon>Eubacteriales</taxon>
        <taxon>Clostridiaceae</taxon>
        <taxon>Clostridium</taxon>
    </lineage>
</organism>
<reference evidence="7" key="1">
    <citation type="submission" date="2020-12" db="EMBL/GenBank/DDBJ databases">
        <title>Clostridium thailandense sp. nov., a novel acetogenic bacterium isolated from peat land soil in Thailand.</title>
        <authorList>
            <person name="Chaikitkaew S."/>
            <person name="Birkeland N.K."/>
        </authorList>
    </citation>
    <scope>NUCLEOTIDE SEQUENCE</scope>
    <source>
        <strain evidence="7">PL3</strain>
    </source>
</reference>
<evidence type="ECO:0000259" key="6">
    <source>
        <dbReference type="Pfam" id="PF23598"/>
    </source>
</evidence>
<feature type="chain" id="PRO_5037830620" evidence="4">
    <location>
        <begin position="24"/>
        <end position="680"/>
    </location>
</feature>
<name>A0A949TH84_9CLOT</name>
<dbReference type="InterPro" id="IPR001611">
    <property type="entry name" value="Leu-rich_rpt"/>
</dbReference>
<dbReference type="InterPro" id="IPR025875">
    <property type="entry name" value="Leu-rich_rpt_4"/>
</dbReference>
<dbReference type="InterPro" id="IPR050836">
    <property type="entry name" value="SDS22/Internalin_LRR"/>
</dbReference>